<protein>
    <submittedName>
        <fullName evidence="4">Protein MAIN-LIKE 1-like</fullName>
    </submittedName>
</protein>
<dbReference type="PANTHER" id="PTHR46033">
    <property type="entry name" value="PROTEIN MAIN-LIKE 2"/>
    <property type="match status" value="1"/>
</dbReference>
<feature type="compositionally biased region" description="Polar residues" evidence="1">
    <location>
        <begin position="37"/>
        <end position="46"/>
    </location>
</feature>
<accession>A0A6P4B9Q0</accession>
<dbReference type="InterPro" id="IPR019557">
    <property type="entry name" value="AminoTfrase-like_pln_mobile"/>
</dbReference>
<evidence type="ECO:0000259" key="2">
    <source>
        <dbReference type="Pfam" id="PF10536"/>
    </source>
</evidence>
<dbReference type="KEGG" id="adu:107460474"/>
<dbReference type="GO" id="GO:0010073">
    <property type="term" value="P:meristem maintenance"/>
    <property type="evidence" value="ECO:0007669"/>
    <property type="project" value="InterPro"/>
</dbReference>
<dbReference type="Proteomes" id="UP000515211">
    <property type="component" value="Chromosome 8"/>
</dbReference>
<sequence>MARQAENDGDINRLNETTHYAGAADFEGSHEELEQASPPTARQVSHTLPPPDTIVPYLAEAGFSDTVPLRDFTFDNSLILALVERWHPRTHMFHLSWGEVTITLQEVAYHLGLRAHGNPIGGCLHDFGRWYHTETWALVEQLLGGRPLVTAQQAEKRKDSFTLKLVWLHNRVCQMPLTDDLETLRQYARYYIMLLIGGYLMTDKSNNLVHLCWLSLLWEFEECRMFFWGSAVLAWTYQ</sequence>
<dbReference type="GeneID" id="107460474"/>
<evidence type="ECO:0000256" key="1">
    <source>
        <dbReference type="SAM" id="MobiDB-lite"/>
    </source>
</evidence>
<organism evidence="3 4">
    <name type="scientific">Arachis duranensis</name>
    <name type="common">Wild peanut</name>
    <dbReference type="NCBI Taxonomy" id="130453"/>
    <lineage>
        <taxon>Eukaryota</taxon>
        <taxon>Viridiplantae</taxon>
        <taxon>Streptophyta</taxon>
        <taxon>Embryophyta</taxon>
        <taxon>Tracheophyta</taxon>
        <taxon>Spermatophyta</taxon>
        <taxon>Magnoliopsida</taxon>
        <taxon>eudicotyledons</taxon>
        <taxon>Gunneridae</taxon>
        <taxon>Pentapetalae</taxon>
        <taxon>rosids</taxon>
        <taxon>fabids</taxon>
        <taxon>Fabales</taxon>
        <taxon>Fabaceae</taxon>
        <taxon>Papilionoideae</taxon>
        <taxon>50 kb inversion clade</taxon>
        <taxon>dalbergioids sensu lato</taxon>
        <taxon>Dalbergieae</taxon>
        <taxon>Pterocarpus clade</taxon>
        <taxon>Arachis</taxon>
    </lineage>
</organism>
<feature type="domain" description="Aminotransferase-like plant mobile" evidence="2">
    <location>
        <begin position="65"/>
        <end position="237"/>
    </location>
</feature>
<feature type="region of interest" description="Disordered" evidence="1">
    <location>
        <begin position="29"/>
        <end position="49"/>
    </location>
</feature>
<dbReference type="AlphaFoldDB" id="A0A6P4B9Q0"/>
<reference evidence="4" key="2">
    <citation type="submission" date="2025-08" db="UniProtKB">
        <authorList>
            <consortium name="RefSeq"/>
        </authorList>
    </citation>
    <scope>IDENTIFICATION</scope>
    <source>
        <tissue evidence="4">Whole plant</tissue>
    </source>
</reference>
<dbReference type="InterPro" id="IPR044824">
    <property type="entry name" value="MAIN-like"/>
</dbReference>
<proteinExistence type="predicted"/>
<reference evidence="3" key="1">
    <citation type="journal article" date="2016" name="Nat. Genet.">
        <title>The genome sequences of Arachis duranensis and Arachis ipaensis, the diploid ancestors of cultivated peanut.</title>
        <authorList>
            <person name="Bertioli D.J."/>
            <person name="Cannon S.B."/>
            <person name="Froenicke L."/>
            <person name="Huang G."/>
            <person name="Farmer A.D."/>
            <person name="Cannon E.K."/>
            <person name="Liu X."/>
            <person name="Gao D."/>
            <person name="Clevenger J."/>
            <person name="Dash S."/>
            <person name="Ren L."/>
            <person name="Moretzsohn M.C."/>
            <person name="Shirasawa K."/>
            <person name="Huang W."/>
            <person name="Vidigal B."/>
            <person name="Abernathy B."/>
            <person name="Chu Y."/>
            <person name="Niederhuth C.E."/>
            <person name="Umale P."/>
            <person name="Araujo A.C."/>
            <person name="Kozik A."/>
            <person name="Kim K.D."/>
            <person name="Burow M.D."/>
            <person name="Varshney R.K."/>
            <person name="Wang X."/>
            <person name="Zhang X."/>
            <person name="Barkley N."/>
            <person name="Guimaraes P.M."/>
            <person name="Isobe S."/>
            <person name="Guo B."/>
            <person name="Liao B."/>
            <person name="Stalker H.T."/>
            <person name="Schmitz R.J."/>
            <person name="Scheffler B.E."/>
            <person name="Leal-Bertioli S.C."/>
            <person name="Xun X."/>
            <person name="Jackson S.A."/>
            <person name="Michelmore R."/>
            <person name="Ozias-Akins P."/>
        </authorList>
    </citation>
    <scope>NUCLEOTIDE SEQUENCE [LARGE SCALE GENOMIC DNA]</scope>
    <source>
        <strain evidence="3">cv. V14167</strain>
    </source>
</reference>
<gene>
    <name evidence="4" type="primary">LOC107460474</name>
</gene>
<dbReference type="Pfam" id="PF10536">
    <property type="entry name" value="PMD"/>
    <property type="match status" value="1"/>
</dbReference>
<name>A0A6P4B9Q0_ARADU</name>
<dbReference type="RefSeq" id="XP_015934319.1">
    <property type="nucleotide sequence ID" value="XM_016078833.1"/>
</dbReference>
<dbReference type="PANTHER" id="PTHR46033:SF8">
    <property type="entry name" value="PROTEIN MAINTENANCE OF MERISTEMS-LIKE"/>
    <property type="match status" value="1"/>
</dbReference>
<evidence type="ECO:0000313" key="3">
    <source>
        <dbReference type="Proteomes" id="UP000515211"/>
    </source>
</evidence>
<keyword evidence="3" id="KW-1185">Reference proteome</keyword>
<evidence type="ECO:0000313" key="4">
    <source>
        <dbReference type="RefSeq" id="XP_015934319.1"/>
    </source>
</evidence>